<dbReference type="EMBL" id="CAJVQB010027111">
    <property type="protein sequence ID" value="CAG8809960.1"/>
    <property type="molecule type" value="Genomic_DNA"/>
</dbReference>
<protein>
    <submittedName>
        <fullName evidence="1">4249_t:CDS:1</fullName>
    </submittedName>
</protein>
<accession>A0ABN7W047</accession>
<proteinExistence type="predicted"/>
<feature type="non-terminal residue" evidence="1">
    <location>
        <position position="87"/>
    </location>
</feature>
<name>A0ABN7W047_GIGMA</name>
<evidence type="ECO:0000313" key="2">
    <source>
        <dbReference type="Proteomes" id="UP000789901"/>
    </source>
</evidence>
<sequence>MTARITELLKSFFHTSDIDKSERYTAKDILNVLEKKAEIGELEISEVPELKTIENWIGRYTRQYKKKLAKKVQNLSSGISHLNIVLV</sequence>
<gene>
    <name evidence="1" type="ORF">GMARGA_LOCUS24998</name>
</gene>
<dbReference type="Proteomes" id="UP000789901">
    <property type="component" value="Unassembled WGS sequence"/>
</dbReference>
<keyword evidence="2" id="KW-1185">Reference proteome</keyword>
<organism evidence="1 2">
    <name type="scientific">Gigaspora margarita</name>
    <dbReference type="NCBI Taxonomy" id="4874"/>
    <lineage>
        <taxon>Eukaryota</taxon>
        <taxon>Fungi</taxon>
        <taxon>Fungi incertae sedis</taxon>
        <taxon>Mucoromycota</taxon>
        <taxon>Glomeromycotina</taxon>
        <taxon>Glomeromycetes</taxon>
        <taxon>Diversisporales</taxon>
        <taxon>Gigasporaceae</taxon>
        <taxon>Gigaspora</taxon>
    </lineage>
</organism>
<reference evidence="1 2" key="1">
    <citation type="submission" date="2021-06" db="EMBL/GenBank/DDBJ databases">
        <authorList>
            <person name="Kallberg Y."/>
            <person name="Tangrot J."/>
            <person name="Rosling A."/>
        </authorList>
    </citation>
    <scope>NUCLEOTIDE SEQUENCE [LARGE SCALE GENOMIC DNA]</scope>
    <source>
        <strain evidence="1 2">120-4 pot B 10/14</strain>
    </source>
</reference>
<evidence type="ECO:0000313" key="1">
    <source>
        <dbReference type="EMBL" id="CAG8809960.1"/>
    </source>
</evidence>
<comment type="caution">
    <text evidence="1">The sequence shown here is derived from an EMBL/GenBank/DDBJ whole genome shotgun (WGS) entry which is preliminary data.</text>
</comment>